<dbReference type="Pfam" id="PF02518">
    <property type="entry name" value="HATPase_c"/>
    <property type="match status" value="1"/>
</dbReference>
<keyword evidence="3" id="KW-0808">Transferase</keyword>
<keyword evidence="7" id="KW-1185">Reference proteome</keyword>
<proteinExistence type="predicted"/>
<organism evidence="6 7">
    <name type="scientific">Reinekea thalattae</name>
    <dbReference type="NCBI Taxonomy" id="2593301"/>
    <lineage>
        <taxon>Bacteria</taxon>
        <taxon>Pseudomonadati</taxon>
        <taxon>Pseudomonadota</taxon>
        <taxon>Gammaproteobacteria</taxon>
        <taxon>Oceanospirillales</taxon>
        <taxon>Saccharospirillaceae</taxon>
        <taxon>Reinekea</taxon>
    </lineage>
</organism>
<evidence type="ECO:0000256" key="4">
    <source>
        <dbReference type="ARBA" id="ARBA00022777"/>
    </source>
</evidence>
<sequence>MRPFIEELIRGLIHDLGAPARHIVFFSNMLNEQVKEGVSEKHKQWLNFINEGGTNIQTMLNSLEFIDQISQQASQHDSVDLKPLFEQELSLLTKNHNYSASDIECTISGDWPVIEASKMHWQTLFSCLLDNALTYQPKDEKPKICLTAHLQTAESQLTFFLDDNGIGLSKEQQTDITRPFKRLHSHDDYPGLGMGLSYCKLIAELHNASLRFERSPTGGLRVIYQQRL</sequence>
<dbReference type="InterPro" id="IPR005467">
    <property type="entry name" value="His_kinase_dom"/>
</dbReference>
<protein>
    <recommendedName>
        <fullName evidence="2">histidine kinase</fullName>
        <ecNumber evidence="2">2.7.13.3</ecNumber>
    </recommendedName>
</protein>
<comment type="caution">
    <text evidence="6">The sequence shown here is derived from an EMBL/GenBank/DDBJ whole genome shotgun (WGS) entry which is preliminary data.</text>
</comment>
<dbReference type="SUPFAM" id="SSF55874">
    <property type="entry name" value="ATPase domain of HSP90 chaperone/DNA topoisomerase II/histidine kinase"/>
    <property type="match status" value="1"/>
</dbReference>
<dbReference type="Gene3D" id="3.30.565.10">
    <property type="entry name" value="Histidine kinase-like ATPase, C-terminal domain"/>
    <property type="match status" value="1"/>
</dbReference>
<dbReference type="InterPro" id="IPR003594">
    <property type="entry name" value="HATPase_dom"/>
</dbReference>
<evidence type="ECO:0000256" key="2">
    <source>
        <dbReference type="ARBA" id="ARBA00012438"/>
    </source>
</evidence>
<dbReference type="EMBL" id="VKAD01000001">
    <property type="protein sequence ID" value="TXR54483.1"/>
    <property type="molecule type" value="Genomic_DNA"/>
</dbReference>
<dbReference type="GO" id="GO:0000156">
    <property type="term" value="F:phosphorelay response regulator activity"/>
    <property type="evidence" value="ECO:0007669"/>
    <property type="project" value="TreeGrafter"/>
</dbReference>
<evidence type="ECO:0000256" key="1">
    <source>
        <dbReference type="ARBA" id="ARBA00000085"/>
    </source>
</evidence>
<dbReference type="Proteomes" id="UP000321764">
    <property type="component" value="Unassembled WGS sequence"/>
</dbReference>
<dbReference type="PANTHER" id="PTHR42878:SF14">
    <property type="entry name" value="OSMOLARITY TWO-COMPONENT SYSTEM PROTEIN SSK1"/>
    <property type="match status" value="1"/>
</dbReference>
<feature type="domain" description="Histidine kinase" evidence="5">
    <location>
        <begin position="11"/>
        <end position="228"/>
    </location>
</feature>
<dbReference type="InterPro" id="IPR036890">
    <property type="entry name" value="HATPase_C_sf"/>
</dbReference>
<reference evidence="6 7" key="1">
    <citation type="submission" date="2019-07" db="EMBL/GenBank/DDBJ databases">
        <title>Reinekea sp. strain SSH23 genome sequencing and assembly.</title>
        <authorList>
            <person name="Kim I."/>
        </authorList>
    </citation>
    <scope>NUCLEOTIDE SEQUENCE [LARGE SCALE GENOMIC DNA]</scope>
    <source>
        <strain evidence="6 7">SSH23</strain>
    </source>
</reference>
<dbReference type="GO" id="GO:0007234">
    <property type="term" value="P:osmosensory signaling via phosphorelay pathway"/>
    <property type="evidence" value="ECO:0007669"/>
    <property type="project" value="TreeGrafter"/>
</dbReference>
<dbReference type="OrthoDB" id="9121563at2"/>
<keyword evidence="4" id="KW-0418">Kinase</keyword>
<comment type="catalytic activity">
    <reaction evidence="1">
        <text>ATP + protein L-histidine = ADP + protein N-phospho-L-histidine.</text>
        <dbReference type="EC" id="2.7.13.3"/>
    </reaction>
</comment>
<dbReference type="RefSeq" id="WP_147713881.1">
    <property type="nucleotide sequence ID" value="NZ_VKAD01000001.1"/>
</dbReference>
<dbReference type="PANTHER" id="PTHR42878">
    <property type="entry name" value="TWO-COMPONENT HISTIDINE KINASE"/>
    <property type="match status" value="1"/>
</dbReference>
<dbReference type="AlphaFoldDB" id="A0A5C8ZBF0"/>
<evidence type="ECO:0000259" key="5">
    <source>
        <dbReference type="PROSITE" id="PS50109"/>
    </source>
</evidence>
<accession>A0A5C8ZBF0</accession>
<dbReference type="SMART" id="SM00387">
    <property type="entry name" value="HATPase_c"/>
    <property type="match status" value="1"/>
</dbReference>
<dbReference type="EC" id="2.7.13.3" evidence="2"/>
<name>A0A5C8ZBF0_9GAMM</name>
<dbReference type="GO" id="GO:0004673">
    <property type="term" value="F:protein histidine kinase activity"/>
    <property type="evidence" value="ECO:0007669"/>
    <property type="project" value="UniProtKB-EC"/>
</dbReference>
<dbReference type="GO" id="GO:0030295">
    <property type="term" value="F:protein kinase activator activity"/>
    <property type="evidence" value="ECO:0007669"/>
    <property type="project" value="TreeGrafter"/>
</dbReference>
<evidence type="ECO:0000313" key="6">
    <source>
        <dbReference type="EMBL" id="TXR54483.1"/>
    </source>
</evidence>
<dbReference type="InterPro" id="IPR050351">
    <property type="entry name" value="BphY/WalK/GraS-like"/>
</dbReference>
<gene>
    <name evidence="6" type="ORF">FME95_08095</name>
</gene>
<dbReference type="PROSITE" id="PS50109">
    <property type="entry name" value="HIS_KIN"/>
    <property type="match status" value="1"/>
</dbReference>
<evidence type="ECO:0000256" key="3">
    <source>
        <dbReference type="ARBA" id="ARBA00022679"/>
    </source>
</evidence>
<evidence type="ECO:0000313" key="7">
    <source>
        <dbReference type="Proteomes" id="UP000321764"/>
    </source>
</evidence>